<evidence type="ECO:0000256" key="2">
    <source>
        <dbReference type="ARBA" id="ARBA00022490"/>
    </source>
</evidence>
<sequence>MKIQQEAMAGTLESSDLLVKVMPNQGIEIIINSDVNKQFGEQIFTVVRNTLQTLNLTDGLIIIDDKGALDCAIKARVQCAVLRGAVEQHSDWSQLL</sequence>
<comment type="function">
    <text evidence="4">Covalent carrier of the coenzyme of citrate lyase.</text>
</comment>
<feature type="modified residue" description="O-(phosphoribosyl dephospho-coenzyme A)serine" evidence="4">
    <location>
        <position position="14"/>
    </location>
</feature>
<comment type="caution">
    <text evidence="5">The sequence shown here is derived from an EMBL/GenBank/DDBJ whole genome shotgun (WGS) entry which is preliminary data.</text>
</comment>
<dbReference type="NCBIfam" id="TIGR01608">
    <property type="entry name" value="citD"/>
    <property type="match status" value="1"/>
</dbReference>
<dbReference type="GO" id="GO:0016829">
    <property type="term" value="F:lyase activity"/>
    <property type="evidence" value="ECO:0007669"/>
    <property type="project" value="UniProtKB-KW"/>
</dbReference>
<reference evidence="6" key="1">
    <citation type="journal article" date="2019" name="Int. J. Syst. Evol. Microbiol.">
        <title>The Global Catalogue of Microorganisms (GCM) 10K type strain sequencing project: providing services to taxonomists for standard genome sequencing and annotation.</title>
        <authorList>
            <consortium name="The Broad Institute Genomics Platform"/>
            <consortium name="The Broad Institute Genome Sequencing Center for Infectious Disease"/>
            <person name="Wu L."/>
            <person name="Ma J."/>
        </authorList>
    </citation>
    <scope>NUCLEOTIDE SEQUENCE [LARGE SCALE GENOMIC DNA]</scope>
    <source>
        <strain evidence="6">JCM 18050</strain>
    </source>
</reference>
<dbReference type="RefSeq" id="WP_345490309.1">
    <property type="nucleotide sequence ID" value="NZ_BAABHY010000001.1"/>
</dbReference>
<evidence type="ECO:0000313" key="5">
    <source>
        <dbReference type="EMBL" id="GAA5110055.1"/>
    </source>
</evidence>
<evidence type="ECO:0000256" key="4">
    <source>
        <dbReference type="HAMAP-Rule" id="MF_00805"/>
    </source>
</evidence>
<comment type="similarity">
    <text evidence="4">Belongs to the CitD family.</text>
</comment>
<dbReference type="InterPro" id="IPR006495">
    <property type="entry name" value="CitD"/>
</dbReference>
<dbReference type="NCBIfam" id="NF009726">
    <property type="entry name" value="PRK13253.1"/>
    <property type="match status" value="1"/>
</dbReference>
<evidence type="ECO:0000256" key="3">
    <source>
        <dbReference type="ARBA" id="ARBA00022553"/>
    </source>
</evidence>
<proteinExistence type="inferred from homology"/>
<dbReference type="EMBL" id="BAABHY010000001">
    <property type="protein sequence ID" value="GAA5110055.1"/>
    <property type="molecule type" value="Genomic_DNA"/>
</dbReference>
<dbReference type="HAMAP" id="MF_00805">
    <property type="entry name" value="CitD"/>
    <property type="match status" value="1"/>
</dbReference>
<comment type="subunit">
    <text evidence="4">Oligomer with a subunit composition of (alpha,beta,gamma)6.</text>
</comment>
<keyword evidence="2 4" id="KW-0963">Cytoplasm</keyword>
<dbReference type="PIRSF" id="PIRSF002736">
    <property type="entry name" value="Citrt_lyas_gamma"/>
    <property type="match status" value="1"/>
</dbReference>
<dbReference type="Pfam" id="PF06857">
    <property type="entry name" value="ACP"/>
    <property type="match status" value="1"/>
</dbReference>
<name>A0ABP9N610_9GAMM</name>
<comment type="subcellular location">
    <subcellularLocation>
        <location evidence="1 4">Cytoplasm</location>
    </subcellularLocation>
</comment>
<keyword evidence="5" id="KW-0456">Lyase</keyword>
<dbReference type="Proteomes" id="UP001500171">
    <property type="component" value="Unassembled WGS sequence"/>
</dbReference>
<gene>
    <name evidence="4 5" type="primary">citD</name>
    <name evidence="5" type="ORF">GCM10023211_14020</name>
</gene>
<dbReference type="InterPro" id="IPR023439">
    <property type="entry name" value="Mal_deCO2ase/Cit_lyase_ACP"/>
</dbReference>
<accession>A0ABP9N610</accession>
<keyword evidence="3 4" id="KW-0597">Phosphoprotein</keyword>
<keyword evidence="6" id="KW-1185">Reference proteome</keyword>
<evidence type="ECO:0000256" key="1">
    <source>
        <dbReference type="ARBA" id="ARBA00004496"/>
    </source>
</evidence>
<organism evidence="5 6">
    <name type="scientific">Orbus sasakiae</name>
    <dbReference type="NCBI Taxonomy" id="1078475"/>
    <lineage>
        <taxon>Bacteria</taxon>
        <taxon>Pseudomonadati</taxon>
        <taxon>Pseudomonadota</taxon>
        <taxon>Gammaproteobacteria</taxon>
        <taxon>Orbales</taxon>
        <taxon>Orbaceae</taxon>
        <taxon>Orbus</taxon>
    </lineage>
</organism>
<protein>
    <recommendedName>
        <fullName evidence="4">Citrate lyase acyl carrier protein</fullName>
    </recommendedName>
    <alternativeName>
        <fullName evidence="4">Citrate lyase gamma chain</fullName>
    </alternativeName>
</protein>
<evidence type="ECO:0000313" key="6">
    <source>
        <dbReference type="Proteomes" id="UP001500171"/>
    </source>
</evidence>